<dbReference type="Proteomes" id="UP000325212">
    <property type="component" value="Unassembled WGS sequence"/>
</dbReference>
<comment type="caution">
    <text evidence="2">The sequence shown here is derived from an EMBL/GenBank/DDBJ whole genome shotgun (WGS) entry which is preliminary data.</text>
</comment>
<proteinExistence type="predicted"/>
<name>A0AAV3W9U6_9CLOT</name>
<accession>A0AAV3W9U6</accession>
<dbReference type="InterPro" id="IPR025672">
    <property type="entry name" value="Sigma_reg_C_dom"/>
</dbReference>
<evidence type="ECO:0000313" key="2">
    <source>
        <dbReference type="EMBL" id="GEA33881.1"/>
    </source>
</evidence>
<gene>
    <name evidence="2" type="ORF">CDIOL_48040</name>
</gene>
<evidence type="ECO:0000313" key="3">
    <source>
        <dbReference type="Proteomes" id="UP000325212"/>
    </source>
</evidence>
<evidence type="ECO:0000259" key="1">
    <source>
        <dbReference type="Pfam" id="PF13791"/>
    </source>
</evidence>
<dbReference type="EMBL" id="BJLA01000027">
    <property type="protein sequence ID" value="GEA33881.1"/>
    <property type="molecule type" value="Genomic_DNA"/>
</dbReference>
<dbReference type="Pfam" id="PF13791">
    <property type="entry name" value="Sigma_reg_C"/>
    <property type="match status" value="1"/>
</dbReference>
<reference evidence="2 3" key="1">
    <citation type="submission" date="2019-06" db="EMBL/GenBank/DDBJ databases">
        <title>Draft genome sequence of Clostridium diolis DSM 15410.</title>
        <authorList>
            <person name="Kobayashi H."/>
            <person name="Tanizawa Y."/>
            <person name="Tohno M."/>
        </authorList>
    </citation>
    <scope>NUCLEOTIDE SEQUENCE [LARGE SCALE GENOMIC DNA]</scope>
    <source>
        <strain evidence="2 3">DSM 15410</strain>
    </source>
</reference>
<keyword evidence="3" id="KW-1185">Reference proteome</keyword>
<dbReference type="AlphaFoldDB" id="A0AAV3W9U6"/>
<feature type="domain" description="Sigma factor regulator C-terminal" evidence="1">
    <location>
        <begin position="13"/>
        <end position="57"/>
    </location>
</feature>
<organism evidence="2 3">
    <name type="scientific">Clostridium diolis</name>
    <dbReference type="NCBI Taxonomy" id="223919"/>
    <lineage>
        <taxon>Bacteria</taxon>
        <taxon>Bacillati</taxon>
        <taxon>Bacillota</taxon>
        <taxon>Clostridia</taxon>
        <taxon>Eubacteriales</taxon>
        <taxon>Clostridiaceae</taxon>
        <taxon>Clostridium</taxon>
    </lineage>
</organism>
<sequence>MQNFKAAIKQLKDIGHTQYIKNIDESDIRIIGAVVVGSPKELKAIENNPIIEHAVLGTVVDKY</sequence>
<protein>
    <recommendedName>
        <fullName evidence="1">Sigma factor regulator C-terminal domain-containing protein</fullName>
    </recommendedName>
</protein>
<dbReference type="RefSeq" id="WP_039772045.1">
    <property type="nucleotide sequence ID" value="NZ_BJLA01000027.1"/>
</dbReference>